<dbReference type="EMBL" id="JAVHNS010000002">
    <property type="protein sequence ID" value="KAK6361217.1"/>
    <property type="molecule type" value="Genomic_DNA"/>
</dbReference>
<keyword evidence="3" id="KW-1185">Reference proteome</keyword>
<dbReference type="Proteomes" id="UP001373714">
    <property type="component" value="Unassembled WGS sequence"/>
</dbReference>
<protein>
    <submittedName>
        <fullName evidence="2">Uncharacterized protein</fullName>
    </submittedName>
</protein>
<gene>
    <name evidence="2" type="ORF">TWF730_004959</name>
</gene>
<evidence type="ECO:0000256" key="1">
    <source>
        <dbReference type="SAM" id="MobiDB-lite"/>
    </source>
</evidence>
<feature type="compositionally biased region" description="Polar residues" evidence="1">
    <location>
        <begin position="50"/>
        <end position="65"/>
    </location>
</feature>
<feature type="region of interest" description="Disordered" evidence="1">
    <location>
        <begin position="1"/>
        <end position="65"/>
    </location>
</feature>
<name>A0AAV9VK53_9PEZI</name>
<evidence type="ECO:0000313" key="3">
    <source>
        <dbReference type="Proteomes" id="UP001373714"/>
    </source>
</evidence>
<sequence length="516" mass="57320">MSSESTLQAVDSTPESTVAATSAPDSSNLSEPKSPYVPPHLRHKLPVYPTPTNTMEGSQTTTTITDIPSEKKPFQRKTFTATEIYRHFGVVHGGTINPSINNHKELAYILIFRNQHPQYPPKIFVKSNLELIFKDAAKGDDINPILETLDIPLFEEEHQYRSKLFKFKSWVRVQKVERLEKGSEALIEMLTEKWRSDTPRRTGFEMREREKSRREEKMKKENALTITKAVEVGENGQETVVENRIFKDDPDDSEDKNSQVKQGGPGKPNTDEPLSQKLEQTVPRSEVAWKTSLSVDWGVVTLEFVENGKENPLYGSPVQLAPPPIRETSEPTGDLREEIDQVLKATGSMKLDNNNSNSNKYVTDGKKTIRGARGEKSEKVKISKILQMDGADDTVLVNDDLDSASIPSSPVLEPATPKKGSAINLPAYALQSSGSHPHQEKGSAAGGLSISQSDISQSYISTGMGDSMAEDFGTISAPSETEAEESDRWSELSEHDRPDDENWMAVERGGMAKEVY</sequence>
<comment type="caution">
    <text evidence="2">The sequence shown here is derived from an EMBL/GenBank/DDBJ whole genome shotgun (WGS) entry which is preliminary data.</text>
</comment>
<accession>A0AAV9VK53</accession>
<feature type="compositionally biased region" description="Low complexity" evidence="1">
    <location>
        <begin position="449"/>
        <end position="461"/>
    </location>
</feature>
<feature type="region of interest" description="Disordered" evidence="1">
    <location>
        <begin position="404"/>
        <end position="516"/>
    </location>
</feature>
<reference evidence="2 3" key="1">
    <citation type="submission" date="2019-10" db="EMBL/GenBank/DDBJ databases">
        <authorList>
            <person name="Palmer J.M."/>
        </authorList>
    </citation>
    <scope>NUCLEOTIDE SEQUENCE [LARGE SCALE GENOMIC DNA]</scope>
    <source>
        <strain evidence="2 3">TWF730</strain>
    </source>
</reference>
<feature type="compositionally biased region" description="Polar residues" evidence="1">
    <location>
        <begin position="1"/>
        <end position="31"/>
    </location>
</feature>
<feature type="region of interest" description="Disordered" evidence="1">
    <location>
        <begin position="201"/>
        <end position="222"/>
    </location>
</feature>
<dbReference type="AlphaFoldDB" id="A0AAV9VK53"/>
<proteinExistence type="predicted"/>
<organism evidence="2 3">
    <name type="scientific">Orbilia blumenaviensis</name>
    <dbReference type="NCBI Taxonomy" id="1796055"/>
    <lineage>
        <taxon>Eukaryota</taxon>
        <taxon>Fungi</taxon>
        <taxon>Dikarya</taxon>
        <taxon>Ascomycota</taxon>
        <taxon>Pezizomycotina</taxon>
        <taxon>Orbiliomycetes</taxon>
        <taxon>Orbiliales</taxon>
        <taxon>Orbiliaceae</taxon>
        <taxon>Orbilia</taxon>
    </lineage>
</organism>
<feature type="compositionally biased region" description="Basic and acidic residues" evidence="1">
    <location>
        <begin position="486"/>
        <end position="500"/>
    </location>
</feature>
<evidence type="ECO:0000313" key="2">
    <source>
        <dbReference type="EMBL" id="KAK6361217.1"/>
    </source>
</evidence>
<feature type="region of interest" description="Disordered" evidence="1">
    <location>
        <begin position="237"/>
        <end position="285"/>
    </location>
</feature>